<dbReference type="GO" id="GO:0005525">
    <property type="term" value="F:GTP binding"/>
    <property type="evidence" value="ECO:0007669"/>
    <property type="project" value="InterPro"/>
</dbReference>
<dbReference type="PANTHER" id="PTHR23305">
    <property type="entry name" value="OBG GTPASE FAMILY"/>
    <property type="match status" value="1"/>
</dbReference>
<comment type="similarity">
    <text evidence="6">Belongs to the TRAFAC class OBG-HflX-like GTPase superfamily. OBG GTPase family. YchF/OLA1 subfamily.</text>
</comment>
<evidence type="ECO:0000256" key="3">
    <source>
        <dbReference type="ARBA" id="ARBA00022741"/>
    </source>
</evidence>
<evidence type="ECO:0000313" key="10">
    <source>
        <dbReference type="Proteomes" id="UP000034544"/>
    </source>
</evidence>
<dbReference type="InterPro" id="IPR013029">
    <property type="entry name" value="YchF_C"/>
</dbReference>
<proteinExistence type="inferred from homology"/>
<feature type="binding site" evidence="6">
    <location>
        <begin position="12"/>
        <end position="17"/>
    </location>
    <ligand>
        <name>ATP</name>
        <dbReference type="ChEBI" id="CHEBI:30616"/>
    </ligand>
</feature>
<dbReference type="InterPro" id="IPR012675">
    <property type="entry name" value="Beta-grasp_dom_sf"/>
</dbReference>
<comment type="cofactor">
    <cofactor evidence="1">
        <name>Mg(2+)</name>
        <dbReference type="ChEBI" id="CHEBI:18420"/>
    </cofactor>
</comment>
<dbReference type="PANTHER" id="PTHR23305:SF18">
    <property type="entry name" value="OBG-TYPE G DOMAIN-CONTAINING PROTEIN"/>
    <property type="match status" value="1"/>
</dbReference>
<dbReference type="InterPro" id="IPR012676">
    <property type="entry name" value="TGS-like"/>
</dbReference>
<keyword evidence="3 6" id="KW-0547">Nucleotide-binding</keyword>
<evidence type="ECO:0000256" key="6">
    <source>
        <dbReference type="HAMAP-Rule" id="MF_00944"/>
    </source>
</evidence>
<dbReference type="Proteomes" id="UP000034544">
    <property type="component" value="Unassembled WGS sequence"/>
</dbReference>
<dbReference type="HAMAP" id="MF_00944">
    <property type="entry name" value="YchF_OLA1_ATPase"/>
    <property type="match status" value="1"/>
</dbReference>
<dbReference type="InterPro" id="IPR031167">
    <property type="entry name" value="G_OBG"/>
</dbReference>
<comment type="caution">
    <text evidence="9">The sequence shown here is derived from an EMBL/GenBank/DDBJ whole genome shotgun (WGS) entry which is preliminary data.</text>
</comment>
<protein>
    <recommendedName>
        <fullName evidence="6">Ribosome-binding ATPase YchF</fullName>
    </recommendedName>
</protein>
<dbReference type="SUPFAM" id="SSF52540">
    <property type="entry name" value="P-loop containing nucleoside triphosphate hydrolases"/>
    <property type="match status" value="1"/>
</dbReference>
<dbReference type="NCBIfam" id="TIGR00092">
    <property type="entry name" value="redox-regulated ATPase YchF"/>
    <property type="match status" value="1"/>
</dbReference>
<dbReference type="EMBL" id="LCBF01000031">
    <property type="protein sequence ID" value="KKS06430.1"/>
    <property type="molecule type" value="Genomic_DNA"/>
</dbReference>
<evidence type="ECO:0000313" key="9">
    <source>
        <dbReference type="EMBL" id="KKS06430.1"/>
    </source>
</evidence>
<dbReference type="Gene3D" id="1.10.150.300">
    <property type="entry name" value="TGS-like domain"/>
    <property type="match status" value="1"/>
</dbReference>
<dbReference type="GO" id="GO:0005524">
    <property type="term" value="F:ATP binding"/>
    <property type="evidence" value="ECO:0007669"/>
    <property type="project" value="UniProtKB-UniRule"/>
</dbReference>
<dbReference type="Pfam" id="PF01926">
    <property type="entry name" value="MMR_HSR1"/>
    <property type="match status" value="1"/>
</dbReference>
<dbReference type="PROSITE" id="PS51880">
    <property type="entry name" value="TGS"/>
    <property type="match status" value="1"/>
</dbReference>
<evidence type="ECO:0000256" key="4">
    <source>
        <dbReference type="ARBA" id="ARBA00022840"/>
    </source>
</evidence>
<dbReference type="SUPFAM" id="SSF81271">
    <property type="entry name" value="TGS-like"/>
    <property type="match status" value="1"/>
</dbReference>
<feature type="domain" description="OBG-type G" evidence="7">
    <location>
        <begin position="3"/>
        <end position="286"/>
    </location>
</feature>
<reference evidence="9 10" key="1">
    <citation type="journal article" date="2015" name="Nature">
        <title>rRNA introns, odd ribosomes, and small enigmatic genomes across a large radiation of phyla.</title>
        <authorList>
            <person name="Brown C.T."/>
            <person name="Hug L.A."/>
            <person name="Thomas B.C."/>
            <person name="Sharon I."/>
            <person name="Castelle C.J."/>
            <person name="Singh A."/>
            <person name="Wilkins M.J."/>
            <person name="Williams K.H."/>
            <person name="Banfield J.F."/>
        </authorList>
    </citation>
    <scope>NUCLEOTIDE SEQUENCE [LARGE SCALE GENOMIC DNA]</scope>
</reference>
<dbReference type="FunFam" id="3.10.20.30:FF:000001">
    <property type="entry name" value="Ribosome-binding ATPase YchF"/>
    <property type="match status" value="1"/>
</dbReference>
<organism evidence="9 10">
    <name type="scientific">candidate division WWE3 bacterium GW2011_GWE1_41_27</name>
    <dbReference type="NCBI Taxonomy" id="1619131"/>
    <lineage>
        <taxon>Bacteria</taxon>
        <taxon>Katanobacteria</taxon>
    </lineage>
</organism>
<dbReference type="InterPro" id="IPR006073">
    <property type="entry name" value="GTP-bd"/>
</dbReference>
<dbReference type="PRINTS" id="PR00326">
    <property type="entry name" value="GTP1OBG"/>
</dbReference>
<evidence type="ECO:0000256" key="1">
    <source>
        <dbReference type="ARBA" id="ARBA00001946"/>
    </source>
</evidence>
<dbReference type="PIRSF" id="PIRSF006641">
    <property type="entry name" value="CHP00092"/>
    <property type="match status" value="1"/>
</dbReference>
<keyword evidence="2" id="KW-0479">Metal-binding</keyword>
<dbReference type="GO" id="GO:0046872">
    <property type="term" value="F:metal ion binding"/>
    <property type="evidence" value="ECO:0007669"/>
    <property type="project" value="UniProtKB-KW"/>
</dbReference>
<sequence length="371" mass="41088">MSLSIGIVGLPNVGKSTLFNALLKRQAALAANYPFATIEPNTGIVDVPDPRLNILAQFVRNDYGNKAGDRQIPEKIIPAVVQFYDIAGLVKGASQGEGLGNEFLGHIRGVDAIVQVVRDFTDENVIRAGATNPEEDVQTINTELILADLQSLEKKIPILEKELKMAKDPDSQRKLQVITKVHETLNRGELALSLNLGKGDENLIKDLNLLTLKPMIIILNTDETKLSTQDTQNVTILGKGGLRICAKIESELAEFDENERQSYMKEIGITEPGLDRLIRKGYELLNLESFLTMGPREVRAWTYTKGDKAPQAAGKIHTDFERGFISAEIVNYSDLKPLESLKKAKEKGLVRLEGKNYTMRDGDVVEFNFSV</sequence>
<dbReference type="GO" id="GO:0043023">
    <property type="term" value="F:ribosomal large subunit binding"/>
    <property type="evidence" value="ECO:0007669"/>
    <property type="project" value="UniProtKB-UniRule"/>
</dbReference>
<dbReference type="InterPro" id="IPR027417">
    <property type="entry name" value="P-loop_NTPase"/>
</dbReference>
<dbReference type="Pfam" id="PF06071">
    <property type="entry name" value="YchF-GTPase_C"/>
    <property type="match status" value="1"/>
</dbReference>
<evidence type="ECO:0000259" key="7">
    <source>
        <dbReference type="PROSITE" id="PS51710"/>
    </source>
</evidence>
<evidence type="ECO:0000256" key="2">
    <source>
        <dbReference type="ARBA" id="ARBA00022723"/>
    </source>
</evidence>
<dbReference type="InterPro" id="IPR023192">
    <property type="entry name" value="TGS-like_dom_sf"/>
</dbReference>
<feature type="domain" description="TGS" evidence="8">
    <location>
        <begin position="286"/>
        <end position="369"/>
    </location>
</feature>
<keyword evidence="5" id="KW-0460">Magnesium</keyword>
<dbReference type="AlphaFoldDB" id="A0A0G0W045"/>
<dbReference type="InterPro" id="IPR004396">
    <property type="entry name" value="ATPase_YchF/OLA1"/>
</dbReference>
<dbReference type="Gene3D" id="3.10.20.30">
    <property type="match status" value="1"/>
</dbReference>
<dbReference type="GO" id="GO:0016887">
    <property type="term" value="F:ATP hydrolysis activity"/>
    <property type="evidence" value="ECO:0007669"/>
    <property type="project" value="UniProtKB-UniRule"/>
</dbReference>
<dbReference type="InterPro" id="IPR041706">
    <property type="entry name" value="YchF_N"/>
</dbReference>
<name>A0A0G0W045_UNCKA</name>
<dbReference type="PROSITE" id="PS51710">
    <property type="entry name" value="G_OBG"/>
    <property type="match status" value="1"/>
</dbReference>
<dbReference type="CDD" id="cd01900">
    <property type="entry name" value="YchF"/>
    <property type="match status" value="1"/>
</dbReference>
<accession>A0A0G0W045</accession>
<dbReference type="GO" id="GO:0005737">
    <property type="term" value="C:cytoplasm"/>
    <property type="evidence" value="ECO:0007669"/>
    <property type="project" value="TreeGrafter"/>
</dbReference>
<gene>
    <name evidence="6" type="primary">ychF</name>
    <name evidence="9" type="ORF">UU59_C0031G0001</name>
</gene>
<dbReference type="CDD" id="cd04867">
    <property type="entry name" value="TGS_YchF_OLA1"/>
    <property type="match status" value="1"/>
</dbReference>
<comment type="function">
    <text evidence="6">ATPase that binds to both the 70S ribosome and the 50S ribosomal subunit in a nucleotide-independent manner.</text>
</comment>
<dbReference type="InterPro" id="IPR004095">
    <property type="entry name" value="TGS"/>
</dbReference>
<evidence type="ECO:0000259" key="8">
    <source>
        <dbReference type="PROSITE" id="PS51880"/>
    </source>
</evidence>
<dbReference type="Gene3D" id="3.40.50.300">
    <property type="entry name" value="P-loop containing nucleotide triphosphate hydrolases"/>
    <property type="match status" value="1"/>
</dbReference>
<keyword evidence="4 6" id="KW-0067">ATP-binding</keyword>
<dbReference type="PATRIC" id="fig|1619131.3.peg.608"/>
<evidence type="ECO:0000256" key="5">
    <source>
        <dbReference type="ARBA" id="ARBA00022842"/>
    </source>
</evidence>